<name>A0A178JC76_9VIBR</name>
<evidence type="ECO:0000313" key="5">
    <source>
        <dbReference type="Proteomes" id="UP000094761"/>
    </source>
</evidence>
<dbReference type="PANTHER" id="PTHR35568">
    <property type="entry name" value="TRANSCRIPTIONAL REGULATOR DAUR"/>
    <property type="match status" value="1"/>
</dbReference>
<reference evidence="4 5" key="1">
    <citation type="submission" date="2016-03" db="EMBL/GenBank/DDBJ databases">
        <title>Draft genome sequence of the Vibrio tubiashii subs. europaeus.</title>
        <authorList>
            <person name="Spinard E."/>
            <person name="Dubert J."/>
            <person name="Nelson D.R."/>
            <person name="Barja J.L."/>
        </authorList>
    </citation>
    <scope>NUCLEOTIDE SEQUENCE [LARGE SCALE GENOMIC DNA]</scope>
    <source>
        <strain evidence="5">PP-638</strain>
        <strain evidence="4">PP2-638</strain>
    </source>
</reference>
<organism evidence="4 5">
    <name type="scientific">Vibrio europaeus</name>
    <dbReference type="NCBI Taxonomy" id="300876"/>
    <lineage>
        <taxon>Bacteria</taxon>
        <taxon>Pseudomonadati</taxon>
        <taxon>Pseudomonadota</taxon>
        <taxon>Gammaproteobacteria</taxon>
        <taxon>Vibrionales</taxon>
        <taxon>Vibrionaceae</taxon>
        <taxon>Vibrio</taxon>
        <taxon>Vibrio oreintalis group</taxon>
    </lineage>
</organism>
<dbReference type="EMBL" id="JAPFIT010000021">
    <property type="protein sequence ID" value="MDC5742221.1"/>
    <property type="molecule type" value="Genomic_DNA"/>
</dbReference>
<dbReference type="InterPro" id="IPR013559">
    <property type="entry name" value="YheO"/>
</dbReference>
<gene>
    <name evidence="4" type="ORF">AZ468_10710</name>
    <name evidence="3" type="ORF">OPW20_19285</name>
</gene>
<feature type="domain" description="Transcriptional regulator DauR-like HTH" evidence="2">
    <location>
        <begin position="166"/>
        <end position="210"/>
    </location>
</feature>
<dbReference type="Proteomes" id="UP001150001">
    <property type="component" value="Unassembled WGS sequence"/>
</dbReference>
<evidence type="ECO:0000313" key="4">
    <source>
        <dbReference type="EMBL" id="OAM99415.1"/>
    </source>
</evidence>
<dbReference type="GeneID" id="78076168"/>
<dbReference type="Pfam" id="PF13309">
    <property type="entry name" value="HTH_22"/>
    <property type="match status" value="1"/>
</dbReference>
<evidence type="ECO:0000259" key="2">
    <source>
        <dbReference type="Pfam" id="PF13309"/>
    </source>
</evidence>
<dbReference type="OrthoDB" id="9796595at2"/>
<comment type="caution">
    <text evidence="4">The sequence shown here is derived from an EMBL/GenBank/DDBJ whole genome shotgun (WGS) entry which is preliminary data.</text>
</comment>
<reference evidence="3" key="2">
    <citation type="submission" date="2022-11" db="EMBL/GenBank/DDBJ databases">
        <title>Role of the vibriolysin VemA secreted by the emergent pathogen Vibrio europaeus in the colonization of Manila clam mucus.</title>
        <authorList>
            <person name="Martinez C."/>
            <person name="Rodriguez S."/>
            <person name="Vences A."/>
            <person name="Barja J.L."/>
            <person name="Toranzo A.E."/>
            <person name="Dubert J."/>
        </authorList>
    </citation>
    <scope>NUCLEOTIDE SEQUENCE</scope>
    <source>
        <strain evidence="3">3454</strain>
    </source>
</reference>
<evidence type="ECO:0000259" key="1">
    <source>
        <dbReference type="Pfam" id="PF08348"/>
    </source>
</evidence>
<dbReference type="InterPro" id="IPR039446">
    <property type="entry name" value="DauR-like"/>
</dbReference>
<protein>
    <submittedName>
        <fullName evidence="3">PAS domain-containing protein</fullName>
    </submittedName>
</protein>
<dbReference type="AlphaFoldDB" id="A0A178JC76"/>
<evidence type="ECO:0000313" key="6">
    <source>
        <dbReference type="Proteomes" id="UP001150001"/>
    </source>
</evidence>
<dbReference type="InterPro" id="IPR039445">
    <property type="entry name" value="DauR-like_HTH"/>
</dbReference>
<proteinExistence type="predicted"/>
<feature type="domain" description="YheO-like" evidence="1">
    <location>
        <begin position="15"/>
        <end position="118"/>
    </location>
</feature>
<dbReference type="PANTHER" id="PTHR35568:SF1">
    <property type="entry name" value="TRANSCRIPTIONAL REGULATOR DAUR"/>
    <property type="match status" value="1"/>
</dbReference>
<dbReference type="EMBL" id="LUAX01000002">
    <property type="protein sequence ID" value="OAM99415.1"/>
    <property type="molecule type" value="Genomic_DNA"/>
</dbReference>
<dbReference type="Pfam" id="PF08348">
    <property type="entry name" value="PAS_6"/>
    <property type="match status" value="1"/>
</dbReference>
<keyword evidence="6" id="KW-1185">Reference proteome</keyword>
<accession>A0A178JC76</accession>
<dbReference type="RefSeq" id="WP_069667391.1">
    <property type="nucleotide sequence ID" value="NZ_CP180205.1"/>
</dbReference>
<evidence type="ECO:0000313" key="3">
    <source>
        <dbReference type="EMBL" id="MDC5742221.1"/>
    </source>
</evidence>
<sequence>MLVNLTDSDKAIIRSTYNIVDGIAAMYGEHTEVALHSLDIDNPSIVKIANGHVTGRSVGAPITNLAIEKLKDGNQVTEPYFTRSICGKMIRSVTTIVSNDNATPIAMLCINTNMDAPMHSVISSMLPAGVSFDAITESPEVFSPSANDMLTTSISKFKSQVDSMGLTKAKRTKEIVRKMYSEGLFNVKDAVSIAAQEIEISPDTVYRYLRQFKKEA</sequence>
<dbReference type="Proteomes" id="UP000094761">
    <property type="component" value="Unassembled WGS sequence"/>
</dbReference>